<organism evidence="3 6">
    <name type="scientific">Rhodococcus opacus</name>
    <name type="common">Nocardia opaca</name>
    <dbReference type="NCBI Taxonomy" id="37919"/>
    <lineage>
        <taxon>Bacteria</taxon>
        <taxon>Bacillati</taxon>
        <taxon>Actinomycetota</taxon>
        <taxon>Actinomycetes</taxon>
        <taxon>Mycobacteriales</taxon>
        <taxon>Nocardiaceae</taxon>
        <taxon>Rhodococcus</taxon>
    </lineage>
</organism>
<evidence type="ECO:0000256" key="1">
    <source>
        <dbReference type="SAM" id="MobiDB-lite"/>
    </source>
</evidence>
<evidence type="ECO:0000313" key="5">
    <source>
        <dbReference type="Proteomes" id="UP001066327"/>
    </source>
</evidence>
<keyword evidence="3" id="KW-0614">Plasmid</keyword>
<dbReference type="EMBL" id="CP130956">
    <property type="protein sequence ID" value="WLF51714.1"/>
    <property type="molecule type" value="Genomic_DNA"/>
</dbReference>
<dbReference type="Proteomes" id="UP001231166">
    <property type="component" value="Plasmid pRho-VOC14-L"/>
</dbReference>
<reference evidence="2" key="1">
    <citation type="submission" date="2022-12" db="EMBL/GenBank/DDBJ databases">
        <authorList>
            <person name="Krivoruchko A.V."/>
            <person name="Elkin A."/>
        </authorList>
    </citation>
    <scope>NUCLEOTIDE SEQUENCE</scope>
    <source>
        <strain evidence="2">IEGM 249</strain>
    </source>
</reference>
<dbReference type="EMBL" id="JAPWIS010000030">
    <property type="protein sequence ID" value="MCZ4589311.1"/>
    <property type="molecule type" value="Genomic_DNA"/>
</dbReference>
<feature type="compositionally biased region" description="Polar residues" evidence="1">
    <location>
        <begin position="1"/>
        <end position="14"/>
    </location>
</feature>
<evidence type="ECO:0000313" key="2">
    <source>
        <dbReference type="EMBL" id="MCZ4589311.1"/>
    </source>
</evidence>
<accession>A0AAX3YUI8</accession>
<dbReference type="RefSeq" id="WP_005256453.1">
    <property type="nucleotide sequence ID" value="NZ_CP130956.1"/>
</dbReference>
<geneLocation type="plasmid" evidence="3 6">
    <name>pRho-VOC14-L</name>
</geneLocation>
<dbReference type="EMBL" id="CP130956">
    <property type="protein sequence ID" value="WLF52489.1"/>
    <property type="molecule type" value="Genomic_DNA"/>
</dbReference>
<evidence type="ECO:0000313" key="4">
    <source>
        <dbReference type="EMBL" id="WLF52489.1"/>
    </source>
</evidence>
<proteinExistence type="predicted"/>
<sequence length="50" mass="5398">MTTASMIPASSITSGPPMRRSGGMSTAEIKARIEAMYADDRRPVTQTDPR</sequence>
<keyword evidence="5" id="KW-1185">Reference proteome</keyword>
<feature type="region of interest" description="Disordered" evidence="1">
    <location>
        <begin position="1"/>
        <end position="28"/>
    </location>
</feature>
<dbReference type="AlphaFoldDB" id="A0AAX3YUI8"/>
<protein>
    <submittedName>
        <fullName evidence="3">Uncharacterized protein</fullName>
    </submittedName>
</protein>
<dbReference type="Proteomes" id="UP001066327">
    <property type="component" value="Unassembled WGS sequence"/>
</dbReference>
<evidence type="ECO:0000313" key="6">
    <source>
        <dbReference type="Proteomes" id="UP001231166"/>
    </source>
</evidence>
<gene>
    <name evidence="2" type="ORF">O4328_37695</name>
    <name evidence="3" type="ORF">Q5707_40190</name>
    <name evidence="4" type="ORF">Q5707_44805</name>
</gene>
<reference evidence="3" key="2">
    <citation type="submission" date="2023-07" db="EMBL/GenBank/DDBJ databases">
        <title>Genomic analysis of Rhodococcus opacus VOC-14 with glycol ethers degradation activity.</title>
        <authorList>
            <person name="Narkevich D.A."/>
            <person name="Hlushen A.M."/>
            <person name="Akhremchuk A.E."/>
            <person name="Sikolenko M.A."/>
            <person name="Valentovich L.N."/>
        </authorList>
    </citation>
    <scope>NUCLEOTIDE SEQUENCE</scope>
    <source>
        <strain evidence="3">VOC-14</strain>
        <plasmid evidence="3">pRho-VOC14-L</plasmid>
    </source>
</reference>
<evidence type="ECO:0000313" key="3">
    <source>
        <dbReference type="EMBL" id="WLF51714.1"/>
    </source>
</evidence>
<name>A0AAX3YUI8_RHOOP</name>